<dbReference type="HOGENOM" id="CLU_909655_0_0_1"/>
<protein>
    <recommendedName>
        <fullName evidence="4">Ferric reductase NAD binding domain-containing protein</fullName>
    </recommendedName>
</protein>
<dbReference type="OrthoDB" id="5244652at2759"/>
<dbReference type="GO" id="GO:0000293">
    <property type="term" value="F:ferric-chelate reductase activity"/>
    <property type="evidence" value="ECO:0007669"/>
    <property type="project" value="TreeGrafter"/>
</dbReference>
<accession>A0A084B5Q9</accession>
<dbReference type="PANTHER" id="PTHR32361:SF9">
    <property type="entry name" value="FERRIC REDUCTASE TRANSMEMBRANE COMPONENT 3-RELATED"/>
    <property type="match status" value="1"/>
</dbReference>
<dbReference type="Gene3D" id="3.40.50.80">
    <property type="entry name" value="Nucleotide-binding domain of ferredoxin-NADP reductase (FNR) module"/>
    <property type="match status" value="1"/>
</dbReference>
<reference evidence="2 3" key="1">
    <citation type="journal article" date="2014" name="BMC Genomics">
        <title>Comparative genome sequencing reveals chemotype-specific gene clusters in the toxigenic black mold Stachybotrys.</title>
        <authorList>
            <person name="Semeiks J."/>
            <person name="Borek D."/>
            <person name="Otwinowski Z."/>
            <person name="Grishin N.V."/>
        </authorList>
    </citation>
    <scope>NUCLEOTIDE SEQUENCE [LARGE SCALE GENOMIC DNA]</scope>
    <source>
        <strain evidence="3">CBS 109288 / IBT 7711</strain>
    </source>
</reference>
<dbReference type="GO" id="GO:0006879">
    <property type="term" value="P:intracellular iron ion homeostasis"/>
    <property type="evidence" value="ECO:0007669"/>
    <property type="project" value="TreeGrafter"/>
</dbReference>
<dbReference type="EMBL" id="KL647988">
    <property type="protein sequence ID" value="KEY72888.1"/>
    <property type="molecule type" value="Genomic_DNA"/>
</dbReference>
<dbReference type="AlphaFoldDB" id="A0A084B5Q9"/>
<name>A0A084B5Q9_STACB</name>
<dbReference type="InterPro" id="IPR039261">
    <property type="entry name" value="FNR_nucleotide-bd"/>
</dbReference>
<evidence type="ECO:0008006" key="4">
    <source>
        <dbReference type="Google" id="ProtNLM"/>
    </source>
</evidence>
<keyword evidence="3" id="KW-1185">Reference proteome</keyword>
<proteinExistence type="predicted"/>
<gene>
    <name evidence="2" type="ORF">S7711_11074</name>
</gene>
<dbReference type="GO" id="GO:0006826">
    <property type="term" value="P:iron ion transport"/>
    <property type="evidence" value="ECO:0007669"/>
    <property type="project" value="TreeGrafter"/>
</dbReference>
<dbReference type="SUPFAM" id="SSF52343">
    <property type="entry name" value="Ferredoxin reductase-like, C-terminal NADP-linked domain"/>
    <property type="match status" value="1"/>
</dbReference>
<organism evidence="2 3">
    <name type="scientific">Stachybotrys chartarum (strain CBS 109288 / IBT 7711)</name>
    <name type="common">Toxic black mold</name>
    <name type="synonym">Stilbospora chartarum</name>
    <dbReference type="NCBI Taxonomy" id="1280523"/>
    <lineage>
        <taxon>Eukaryota</taxon>
        <taxon>Fungi</taxon>
        <taxon>Dikarya</taxon>
        <taxon>Ascomycota</taxon>
        <taxon>Pezizomycotina</taxon>
        <taxon>Sordariomycetes</taxon>
        <taxon>Hypocreomycetidae</taxon>
        <taxon>Hypocreales</taxon>
        <taxon>Stachybotryaceae</taxon>
        <taxon>Stachybotrys</taxon>
    </lineage>
</organism>
<evidence type="ECO:0000313" key="3">
    <source>
        <dbReference type="Proteomes" id="UP000028045"/>
    </source>
</evidence>
<dbReference type="Proteomes" id="UP000028045">
    <property type="component" value="Unassembled WGS sequence"/>
</dbReference>
<keyword evidence="1" id="KW-0813">Transport</keyword>
<dbReference type="GO" id="GO:0005886">
    <property type="term" value="C:plasma membrane"/>
    <property type="evidence" value="ECO:0007669"/>
    <property type="project" value="TreeGrafter"/>
</dbReference>
<dbReference type="PANTHER" id="PTHR32361">
    <property type="entry name" value="FERRIC/CUPRIC REDUCTASE TRANSMEMBRANE COMPONENT"/>
    <property type="match status" value="1"/>
</dbReference>
<sequence length="306" mass="35045">MSELTFLCEKRHMIIHRFLEDQTLVTMDGPYGKDIKLHKFSNVNLIAEGSGIAGIVPFALAIAERRYYDKQEKRKEQRLTSLHLDDTRKLTVFWAMDDNEHLYWATQQIDEIMDLDPGLNKALLQFVILAPQKINEQQRELFRSTLKALVKYPKNCRIYYTPKAMHSGFLKEQLYRILDEFAGDMATAVCGTVGFQNMVQDIVGQHERKTTFFHLEHEPRPMSKADIMTPAQTLENAYPTNDGLIHRGETRKQANLAHVNQGVRKSILGVIHREDETNHRYGRSLVSGQVLASQKTGVSSSTLNNS</sequence>
<dbReference type="GO" id="GO:0015677">
    <property type="term" value="P:copper ion import"/>
    <property type="evidence" value="ECO:0007669"/>
    <property type="project" value="TreeGrafter"/>
</dbReference>
<evidence type="ECO:0000313" key="2">
    <source>
        <dbReference type="EMBL" id="KEY72888.1"/>
    </source>
</evidence>
<dbReference type="InterPro" id="IPR051410">
    <property type="entry name" value="Ferric/Cupric_Reductase"/>
</dbReference>
<evidence type="ECO:0000256" key="1">
    <source>
        <dbReference type="ARBA" id="ARBA00022448"/>
    </source>
</evidence>